<dbReference type="InterPro" id="IPR003591">
    <property type="entry name" value="Leu-rich_rpt_typical-subtyp"/>
</dbReference>
<proteinExistence type="predicted"/>
<dbReference type="InterPro" id="IPR032675">
    <property type="entry name" value="LRR_dom_sf"/>
</dbReference>
<dbReference type="PANTHER" id="PTHR47186">
    <property type="entry name" value="LEUCINE-RICH REPEAT-CONTAINING PROTEIN 57"/>
    <property type="match status" value="1"/>
</dbReference>
<name>A0ABR2TWR7_9ROSI</name>
<comment type="caution">
    <text evidence="6">The sequence shown here is derived from an EMBL/GenBank/DDBJ whole genome shotgun (WGS) entry which is preliminary data.</text>
</comment>
<evidence type="ECO:0000256" key="2">
    <source>
        <dbReference type="ARBA" id="ARBA00022737"/>
    </source>
</evidence>
<dbReference type="InterPro" id="IPR029063">
    <property type="entry name" value="SAM-dependent_MTases_sf"/>
</dbReference>
<dbReference type="SUPFAM" id="SSF52058">
    <property type="entry name" value="L domain-like"/>
    <property type="match status" value="4"/>
</dbReference>
<dbReference type="InterPro" id="IPR011713">
    <property type="entry name" value="Leu-rich_rpt_3"/>
</dbReference>
<dbReference type="Gene3D" id="3.80.10.10">
    <property type="entry name" value="Ribonuclease Inhibitor"/>
    <property type="match status" value="6"/>
</dbReference>
<dbReference type="InterPro" id="IPR058546">
    <property type="entry name" value="RPS4B/Roq1-like_LRR"/>
</dbReference>
<evidence type="ECO:0000259" key="5">
    <source>
        <dbReference type="Pfam" id="PF23286"/>
    </source>
</evidence>
<gene>
    <name evidence="6" type="ORF">V6N11_016724</name>
</gene>
<evidence type="ECO:0000313" key="7">
    <source>
        <dbReference type="Proteomes" id="UP001396334"/>
    </source>
</evidence>
<protein>
    <submittedName>
        <fullName evidence="6">Uncharacterized protein</fullName>
    </submittedName>
</protein>
<dbReference type="SUPFAM" id="SSF53335">
    <property type="entry name" value="S-adenosyl-L-methionine-dependent methyltransferases"/>
    <property type="match status" value="1"/>
</dbReference>
<organism evidence="6 7">
    <name type="scientific">Hibiscus sabdariffa</name>
    <name type="common">roselle</name>
    <dbReference type="NCBI Taxonomy" id="183260"/>
    <lineage>
        <taxon>Eukaryota</taxon>
        <taxon>Viridiplantae</taxon>
        <taxon>Streptophyta</taxon>
        <taxon>Embryophyta</taxon>
        <taxon>Tracheophyta</taxon>
        <taxon>Spermatophyta</taxon>
        <taxon>Magnoliopsida</taxon>
        <taxon>eudicotyledons</taxon>
        <taxon>Gunneridae</taxon>
        <taxon>Pentapetalae</taxon>
        <taxon>rosids</taxon>
        <taxon>malvids</taxon>
        <taxon>Malvales</taxon>
        <taxon>Malvaceae</taxon>
        <taxon>Malvoideae</taxon>
        <taxon>Hibiscus</taxon>
    </lineage>
</organism>
<feature type="domain" description="C-JID" evidence="4">
    <location>
        <begin position="1202"/>
        <end position="1229"/>
    </location>
</feature>
<accession>A0ABR2TWR7</accession>
<dbReference type="SMART" id="SM00369">
    <property type="entry name" value="LRR_TYP"/>
    <property type="match status" value="3"/>
</dbReference>
<keyword evidence="1" id="KW-0433">Leucine-rich repeat</keyword>
<evidence type="ECO:0000256" key="3">
    <source>
        <dbReference type="ARBA" id="ARBA00022821"/>
    </source>
</evidence>
<evidence type="ECO:0000313" key="6">
    <source>
        <dbReference type="EMBL" id="KAK9041633.1"/>
    </source>
</evidence>
<dbReference type="Pfam" id="PF20160">
    <property type="entry name" value="C-JID"/>
    <property type="match status" value="2"/>
</dbReference>
<dbReference type="Pfam" id="PF07725">
    <property type="entry name" value="LRR_3"/>
    <property type="match status" value="1"/>
</dbReference>
<evidence type="ECO:0000259" key="4">
    <source>
        <dbReference type="Pfam" id="PF20160"/>
    </source>
</evidence>
<feature type="domain" description="C-JID" evidence="4">
    <location>
        <begin position="489"/>
        <end position="645"/>
    </location>
</feature>
<dbReference type="Proteomes" id="UP001396334">
    <property type="component" value="Unassembled WGS sequence"/>
</dbReference>
<dbReference type="InterPro" id="IPR045344">
    <property type="entry name" value="C-JID"/>
</dbReference>
<keyword evidence="7" id="KW-1185">Reference proteome</keyword>
<dbReference type="Gene3D" id="3.40.50.150">
    <property type="entry name" value="Vaccinia Virus protein VP39"/>
    <property type="match status" value="1"/>
</dbReference>
<feature type="domain" description="Disease resistance protein RPS4B/Roq1-like leucine-rich repeats" evidence="5">
    <location>
        <begin position="954"/>
        <end position="1132"/>
    </location>
</feature>
<dbReference type="EMBL" id="JBBPBN010000004">
    <property type="protein sequence ID" value="KAK9041633.1"/>
    <property type="molecule type" value="Genomic_DNA"/>
</dbReference>
<dbReference type="PANTHER" id="PTHR47186:SF3">
    <property type="entry name" value="OS09G0267800 PROTEIN"/>
    <property type="match status" value="1"/>
</dbReference>
<dbReference type="Pfam" id="PF23286">
    <property type="entry name" value="LRR_13"/>
    <property type="match status" value="2"/>
</dbReference>
<keyword evidence="3" id="KW-0611">Plant defense</keyword>
<sequence>MPNLKFLKFYRSDRYNCFQKKSKICLPQGLSSLPNELRYLCWEGYPLRTLPPRIDPRNLVELDLSYSNVEFLWEGKQDLVNLKKITLNYSENLLRIRDLSSATNLEEMDLFNCKNLLELPSLYKVTSLTSLDLGGCSNIFQFPEVSSNVRRLYLEGTSIEQVPSSLEFLSELVTLSMDNCVRLKNIPTAVSNLRSLHRLSLNDCSNITTFPEISANIKELNLAGTAIEDVPSSIECLSNLCILNLARCWRLKSVSTSIHRLKSLEIFILEGCSRLEIFPEILETMNLGHLDLSRTALKELPCSIENLIFLFELRLNNCENLVCLPNSFYKLKSLTVLLLGGCSRLKNFPEILETMERLRTLDLSGTALKELPSSMENLVGLEYLRLDNFENFVCLPANLFSAIGGASLKGRSEIHKHPNGLFSLRKLILRERKRLKSFPGLPPSLELLDAPDCTSLEDVSSIKKHFEKLLGTVYQQAFHRVTYFMACVTGSEIAEWFDYKSIGSSINIQLPLEWYNNSRKNFPGFVVSAVVSFQDYSDSMEIRIRCDCHLKSSNGGCLDLSYFAGIWRWGTHNERRLFGSDQLFLLCDEYKIRRFVETQASNDCVYNEASFKFYAVVYRGYPCTYSLKPVSLWKVKQCGVHPIFAEGSKTLKGMLLDMSRIPELEIKSEAFVKIRKLLFLKFYLPYGTKFKIILPQGLLSLPDELRYLCWEGYPLKTLPTRFDPRNLVELDMRFSHVEQLWEGKQDLVNLKVISLFHSENLVRIPELSSATKLELINLAYCRKLLELPSSLQHLEKLTHLNLRWCKNLRFLPSLYKATSLTTLILSDCSNLFSFPEVSPNVRELQLEGTAIEEIPSSVESLCQLISLSMEDCARLKNLPTSICNLRSLEVLSLNYSPNITTFPEMSRNITELNLQATAIEEVPSSIECLSNLCVLNLARCRRLKSVSTSIHKLKSLRGFYLRDCSRLEIFPEILDTLERLRNLDLSGTALKELPSSMENLIGLRQLRLENCESLVCLPESFHKLKSLWFLYVYGCKNLVIWPDNLFSAIGGASLTGRVEMQKDLHGLSSLKELDLSGTNLENLPTTIKQLTRLQKLILWKCERLKSLPELPPSLIHLDAHDCTSLAEVSSITKLFEQALLCKDKPYTPKTLACLFTNCFLLDQKVVASPGTPKLQMLFGHMFTILKDYHQASPQRNMFTTCFPGSEIPEWFDFKSSGSSINIQLPSEWRFVETQASNKCIYKEASFEFYPGVWERNWSQCISCEVKHCGVHLLSAATDDAEQQCSHSLTSNANDVFRRKKSTAATKKSLGTTSIIRVSRVGETDDVNKVQLDIRLKHSKTVENVMKMLTDDGSLKGVTVCDAGCGTGCLAIPLAKEGVHHAICFHP</sequence>
<reference evidence="6 7" key="1">
    <citation type="journal article" date="2024" name="G3 (Bethesda)">
        <title>Genome assembly of Hibiscus sabdariffa L. provides insights into metabolisms of medicinal natural products.</title>
        <authorList>
            <person name="Kim T."/>
        </authorList>
    </citation>
    <scope>NUCLEOTIDE SEQUENCE [LARGE SCALE GENOMIC DNA]</scope>
    <source>
        <strain evidence="6">TK-2024</strain>
        <tissue evidence="6">Old leaves</tissue>
    </source>
</reference>
<keyword evidence="2" id="KW-0677">Repeat</keyword>
<feature type="domain" description="Disease resistance protein RPS4B/Roq1-like leucine-rich repeats" evidence="5">
    <location>
        <begin position="261"/>
        <end position="346"/>
    </location>
</feature>
<evidence type="ECO:0000256" key="1">
    <source>
        <dbReference type="ARBA" id="ARBA00022614"/>
    </source>
</evidence>